<dbReference type="InterPro" id="IPR025669">
    <property type="entry name" value="AAA_dom"/>
</dbReference>
<protein>
    <recommendedName>
        <fullName evidence="2">non-specific protein-tyrosine kinase</fullName>
        <ecNumber evidence="2">2.7.10.2</ecNumber>
    </recommendedName>
</protein>
<dbReference type="FunFam" id="3.40.50.300:FF:000527">
    <property type="entry name" value="Tyrosine-protein kinase etk"/>
    <property type="match status" value="1"/>
</dbReference>
<keyword evidence="6" id="KW-0067">ATP-binding</keyword>
<comment type="caution">
    <text evidence="10">The sequence shown here is derived from an EMBL/GenBank/DDBJ whole genome shotgun (WGS) entry which is preliminary data.</text>
</comment>
<dbReference type="CDD" id="cd05387">
    <property type="entry name" value="BY-kinase"/>
    <property type="match status" value="1"/>
</dbReference>
<evidence type="ECO:0000313" key="10">
    <source>
        <dbReference type="EMBL" id="KAA9377512.1"/>
    </source>
</evidence>
<dbReference type="NCBIfam" id="TIGR01007">
    <property type="entry name" value="eps_fam"/>
    <property type="match status" value="1"/>
</dbReference>
<keyword evidence="7" id="KW-0829">Tyrosine-protein kinase</keyword>
<feature type="domain" description="AAA" evidence="9">
    <location>
        <begin position="273"/>
        <end position="391"/>
    </location>
</feature>
<keyword evidence="4" id="KW-0547">Nucleotide-binding</keyword>
<comment type="similarity">
    <text evidence="1">Belongs to the CpsD/CapB family.</text>
</comment>
<dbReference type="Pfam" id="PF13614">
    <property type="entry name" value="AAA_31"/>
    <property type="match status" value="1"/>
</dbReference>
<evidence type="ECO:0000256" key="5">
    <source>
        <dbReference type="ARBA" id="ARBA00022777"/>
    </source>
</evidence>
<evidence type="ECO:0000256" key="8">
    <source>
        <dbReference type="ARBA" id="ARBA00051245"/>
    </source>
</evidence>
<dbReference type="Gene3D" id="3.40.50.300">
    <property type="entry name" value="P-loop containing nucleotide triphosphate hydrolases"/>
    <property type="match status" value="1"/>
</dbReference>
<dbReference type="InterPro" id="IPR027417">
    <property type="entry name" value="P-loop_NTPase"/>
</dbReference>
<keyword evidence="5 10" id="KW-0418">Kinase</keyword>
<dbReference type="SUPFAM" id="SSF52540">
    <property type="entry name" value="P-loop containing nucleoside triphosphate hydrolases"/>
    <property type="match status" value="1"/>
</dbReference>
<dbReference type="AlphaFoldDB" id="A0A5J5K046"/>
<dbReference type="GO" id="GO:0005524">
    <property type="term" value="F:ATP binding"/>
    <property type="evidence" value="ECO:0007669"/>
    <property type="project" value="UniProtKB-KW"/>
</dbReference>
<reference evidence="10 11" key="1">
    <citation type="submission" date="2019-09" db="EMBL/GenBank/DDBJ databases">
        <title>Screening of Novel Bioactive Compounds from Soil-Associated.</title>
        <authorList>
            <person name="Gong X."/>
        </authorList>
    </citation>
    <scope>NUCLEOTIDE SEQUENCE [LARGE SCALE GENOMIC DNA]</scope>
    <source>
        <strain evidence="10 11">Gxj-6</strain>
    </source>
</reference>
<name>A0A5J5K046_9ACTN</name>
<dbReference type="EMBL" id="VYTZ01000006">
    <property type="protein sequence ID" value="KAA9377512.1"/>
    <property type="molecule type" value="Genomic_DNA"/>
</dbReference>
<evidence type="ECO:0000313" key="11">
    <source>
        <dbReference type="Proteomes" id="UP000327011"/>
    </source>
</evidence>
<accession>A0A5J5K046</accession>
<evidence type="ECO:0000259" key="9">
    <source>
        <dbReference type="Pfam" id="PF13614"/>
    </source>
</evidence>
<evidence type="ECO:0000256" key="1">
    <source>
        <dbReference type="ARBA" id="ARBA00007316"/>
    </source>
</evidence>
<proteinExistence type="inferred from homology"/>
<dbReference type="InterPro" id="IPR005702">
    <property type="entry name" value="Wzc-like_C"/>
</dbReference>
<keyword evidence="11" id="KW-1185">Reference proteome</keyword>
<dbReference type="GO" id="GO:0005886">
    <property type="term" value="C:plasma membrane"/>
    <property type="evidence" value="ECO:0007669"/>
    <property type="project" value="TreeGrafter"/>
</dbReference>
<evidence type="ECO:0000256" key="6">
    <source>
        <dbReference type="ARBA" id="ARBA00022840"/>
    </source>
</evidence>
<dbReference type="PANTHER" id="PTHR32309:SF31">
    <property type="entry name" value="CAPSULAR EXOPOLYSACCHARIDE FAMILY"/>
    <property type="match status" value="1"/>
</dbReference>
<dbReference type="InterPro" id="IPR050445">
    <property type="entry name" value="Bact_polysacc_biosynth/exp"/>
</dbReference>
<keyword evidence="3 10" id="KW-0808">Transferase</keyword>
<sequence>MIMDSLYYTRLVRGNWPALLLALGIGVGAGLAVTAYTPPKYVATMTMLLTADETDDDISAALQAWSLSTQRVQSYAALLTSRRVVSQVAADGDAGALQGSITAEVVPSTSMLRVSVTDSDPARAARAANALGAVFTNVVNEIGGPAAGDHPVLRTSVIDPAETPSTPVSPNPPANAALGALIALFAAIGGLVLRDRLDTTIRTTEALRQATGGTVLGTVAIEREARDHPLIVGDAGRSPRAESFRALRTNLHSKGVGREVRSLVVTSCLPEAGRSSTTANLAIAMAEAGRRVLLVDADLRRPRLGGHLGIEASAGLSDVLVQHARLRDVIQTWGRPGLSVLPSGRIPPNPGELLASRGMGALLAQLREEYDMVLIDAPPLLPVTDAAALSAICDGALLVVRHGRTRREHVLRAEETLSSAGARLVGTVLNFVPVKRNDRYGYASGPQAVQETLPSTAPAHV</sequence>
<dbReference type="EC" id="2.7.10.2" evidence="2"/>
<organism evidence="10 11">
    <name type="scientific">Microbispora cellulosiformans</name>
    <dbReference type="NCBI Taxonomy" id="2614688"/>
    <lineage>
        <taxon>Bacteria</taxon>
        <taxon>Bacillati</taxon>
        <taxon>Actinomycetota</taxon>
        <taxon>Actinomycetes</taxon>
        <taxon>Streptosporangiales</taxon>
        <taxon>Streptosporangiaceae</taxon>
        <taxon>Microbispora</taxon>
    </lineage>
</organism>
<comment type="catalytic activity">
    <reaction evidence="8">
        <text>L-tyrosyl-[protein] + ATP = O-phospho-L-tyrosyl-[protein] + ADP + H(+)</text>
        <dbReference type="Rhea" id="RHEA:10596"/>
        <dbReference type="Rhea" id="RHEA-COMP:10136"/>
        <dbReference type="Rhea" id="RHEA-COMP:20101"/>
        <dbReference type="ChEBI" id="CHEBI:15378"/>
        <dbReference type="ChEBI" id="CHEBI:30616"/>
        <dbReference type="ChEBI" id="CHEBI:46858"/>
        <dbReference type="ChEBI" id="CHEBI:61978"/>
        <dbReference type="ChEBI" id="CHEBI:456216"/>
        <dbReference type="EC" id="2.7.10.2"/>
    </reaction>
</comment>
<dbReference type="PANTHER" id="PTHR32309">
    <property type="entry name" value="TYROSINE-PROTEIN KINASE"/>
    <property type="match status" value="1"/>
</dbReference>
<dbReference type="GO" id="GO:0042802">
    <property type="term" value="F:identical protein binding"/>
    <property type="evidence" value="ECO:0007669"/>
    <property type="project" value="UniProtKB-ARBA"/>
</dbReference>
<evidence type="ECO:0000256" key="4">
    <source>
        <dbReference type="ARBA" id="ARBA00022741"/>
    </source>
</evidence>
<dbReference type="GO" id="GO:0004715">
    <property type="term" value="F:non-membrane spanning protein tyrosine kinase activity"/>
    <property type="evidence" value="ECO:0007669"/>
    <property type="project" value="UniProtKB-EC"/>
</dbReference>
<dbReference type="Proteomes" id="UP000327011">
    <property type="component" value="Unassembled WGS sequence"/>
</dbReference>
<evidence type="ECO:0000256" key="2">
    <source>
        <dbReference type="ARBA" id="ARBA00011903"/>
    </source>
</evidence>
<evidence type="ECO:0000256" key="7">
    <source>
        <dbReference type="ARBA" id="ARBA00023137"/>
    </source>
</evidence>
<evidence type="ECO:0000256" key="3">
    <source>
        <dbReference type="ARBA" id="ARBA00022679"/>
    </source>
</evidence>
<gene>
    <name evidence="10" type="ORF">F5972_17905</name>
</gene>